<dbReference type="Proteomes" id="UP000322634">
    <property type="component" value="Unassembled WGS sequence"/>
</dbReference>
<evidence type="ECO:0000313" key="3">
    <source>
        <dbReference type="Proteomes" id="UP000322634"/>
    </source>
</evidence>
<proteinExistence type="predicted"/>
<reference evidence="2 3" key="1">
    <citation type="submission" date="2019-08" db="EMBL/GenBank/DDBJ databases">
        <title>Actinomadura sp. nov. CYP1-5 isolated from mountain soil.</title>
        <authorList>
            <person name="Songsumanus A."/>
            <person name="Kuncharoen N."/>
            <person name="Kudo T."/>
            <person name="Yuki M."/>
            <person name="Igarashi Y."/>
            <person name="Tanasupawat S."/>
        </authorList>
    </citation>
    <scope>NUCLEOTIDE SEQUENCE [LARGE SCALE GENOMIC DNA]</scope>
    <source>
        <strain evidence="2 3">GKU157</strain>
    </source>
</reference>
<keyword evidence="1" id="KW-0812">Transmembrane</keyword>
<evidence type="ECO:0000313" key="2">
    <source>
        <dbReference type="EMBL" id="TYC15231.1"/>
    </source>
</evidence>
<accession>A0A5D0U9J3</accession>
<keyword evidence="1" id="KW-1133">Transmembrane helix</keyword>
<comment type="caution">
    <text evidence="2">The sequence shown here is derived from an EMBL/GenBank/DDBJ whole genome shotgun (WGS) entry which is preliminary data.</text>
</comment>
<dbReference type="AlphaFoldDB" id="A0A5D0U9J3"/>
<dbReference type="RefSeq" id="WP_148350376.1">
    <property type="nucleotide sequence ID" value="NZ_JBHSBF010000027.1"/>
</dbReference>
<name>A0A5D0U9J3_9ACTN</name>
<dbReference type="EMBL" id="VSFF01000005">
    <property type="protein sequence ID" value="TYC15231.1"/>
    <property type="molecule type" value="Genomic_DNA"/>
</dbReference>
<keyword evidence="3" id="KW-1185">Reference proteome</keyword>
<protein>
    <submittedName>
        <fullName evidence="2">Uncharacterized protein</fullName>
    </submittedName>
</protein>
<feature type="transmembrane region" description="Helical" evidence="1">
    <location>
        <begin position="106"/>
        <end position="128"/>
    </location>
</feature>
<organism evidence="2 3">
    <name type="scientific">Actinomadura syzygii</name>
    <dbReference type="NCBI Taxonomy" id="1427538"/>
    <lineage>
        <taxon>Bacteria</taxon>
        <taxon>Bacillati</taxon>
        <taxon>Actinomycetota</taxon>
        <taxon>Actinomycetes</taxon>
        <taxon>Streptosporangiales</taxon>
        <taxon>Thermomonosporaceae</taxon>
        <taxon>Actinomadura</taxon>
    </lineage>
</organism>
<sequence length="161" mass="16552">MFNEPRGLGVAPFDVPAEHGVLHGLACGKEPRGLGLPPLGVSVAQDLSQEAVGLGPGALAVEQALSLAHAGEDVPFLGLGLTLPDLLVWQGESSTGLFRQGPRFGLLWPIGPVLFGLVLFGLVLFGLFGPGRAFTAPDPVPGKPTTARIVRRGVLAALPIA</sequence>
<gene>
    <name evidence="2" type="ORF">FXF65_14215</name>
</gene>
<keyword evidence="1" id="KW-0472">Membrane</keyword>
<dbReference type="OrthoDB" id="9956489at2"/>
<evidence type="ECO:0000256" key="1">
    <source>
        <dbReference type="SAM" id="Phobius"/>
    </source>
</evidence>